<dbReference type="EMBL" id="AP024702">
    <property type="protein sequence ID" value="BCX47445.1"/>
    <property type="molecule type" value="Genomic_DNA"/>
</dbReference>
<gene>
    <name evidence="3" type="primary">mucD</name>
    <name evidence="3" type="ORF">HAHE_13530</name>
</gene>
<dbReference type="Proteomes" id="UP001374893">
    <property type="component" value="Chromosome"/>
</dbReference>
<dbReference type="Pfam" id="PF13899">
    <property type="entry name" value="Thioredoxin_7"/>
    <property type="match status" value="1"/>
</dbReference>
<evidence type="ECO:0000313" key="4">
    <source>
        <dbReference type="Proteomes" id="UP001374893"/>
    </source>
</evidence>
<feature type="domain" description="PDZ" evidence="2">
    <location>
        <begin position="249"/>
        <end position="316"/>
    </location>
</feature>
<accession>A0ABM7RAU0</accession>
<name>A0ABM7RAU0_9BACT</name>
<feature type="region of interest" description="Disordered" evidence="1">
    <location>
        <begin position="170"/>
        <end position="189"/>
    </location>
</feature>
<protein>
    <submittedName>
        <fullName evidence="3">Peptidase</fullName>
    </submittedName>
</protein>
<keyword evidence="4" id="KW-1185">Reference proteome</keyword>
<evidence type="ECO:0000313" key="3">
    <source>
        <dbReference type="EMBL" id="BCX47445.1"/>
    </source>
</evidence>
<dbReference type="PROSITE" id="PS50106">
    <property type="entry name" value="PDZ"/>
    <property type="match status" value="1"/>
</dbReference>
<dbReference type="Gene3D" id="3.40.30.10">
    <property type="entry name" value="Glutaredoxin"/>
    <property type="match status" value="1"/>
</dbReference>
<dbReference type="SUPFAM" id="SSF50156">
    <property type="entry name" value="PDZ domain-like"/>
    <property type="match status" value="1"/>
</dbReference>
<organism evidence="3 4">
    <name type="scientific">Haloferula helveola</name>
    <dbReference type="NCBI Taxonomy" id="490095"/>
    <lineage>
        <taxon>Bacteria</taxon>
        <taxon>Pseudomonadati</taxon>
        <taxon>Verrucomicrobiota</taxon>
        <taxon>Verrucomicrobiia</taxon>
        <taxon>Verrucomicrobiales</taxon>
        <taxon>Verrucomicrobiaceae</taxon>
        <taxon>Haloferula</taxon>
    </lineage>
</organism>
<evidence type="ECO:0000259" key="2">
    <source>
        <dbReference type="PROSITE" id="PS50106"/>
    </source>
</evidence>
<dbReference type="InterPro" id="IPR036034">
    <property type="entry name" value="PDZ_sf"/>
</dbReference>
<proteinExistence type="predicted"/>
<reference evidence="3 4" key="1">
    <citation type="submission" date="2021-06" db="EMBL/GenBank/DDBJ databases">
        <title>Complete genome of Haloferula helveola possessing various polysaccharide degrading enzymes.</title>
        <authorList>
            <person name="Takami H."/>
            <person name="Huang C."/>
            <person name="Hamasaki K."/>
        </authorList>
    </citation>
    <scope>NUCLEOTIDE SEQUENCE [LARGE SCALE GENOMIC DNA]</scope>
    <source>
        <strain evidence="3 4">CN-1</strain>
    </source>
</reference>
<evidence type="ECO:0000256" key="1">
    <source>
        <dbReference type="SAM" id="MobiDB-lite"/>
    </source>
</evidence>
<dbReference type="InterPro" id="IPR001478">
    <property type="entry name" value="PDZ"/>
</dbReference>
<sequence>MLVAATFGWSVPFFAEEAPWKEILGPPQGEVPDDPGGRVVWRDDFPKSLEEARRTGRPLLVTWRCLPCKQCADFDQAVLDGGEALDPLLRRFVTVRLTDASLLDERYFPYRTHQDLDLSWWAYFLSPEGDYYGVFGGKDHVSDTTRMSEAAFVNTLRRVLEHHHDPRRETWGIDLPHGTAATEPKGPKDMEGYRLLLAKRPGMANPHPQHGSCLHCHQVGDMLTLETLESDTFKPDDLLGKWPLPENAGIRLDRDDGLLVNDIDPGSPAELAGLRTGDRLGMAGGMRLFGQADFRGVLHRLDSGATTVPIAWTRDGDVRVGRLSLKSGWRTTENWWRKTVYDGVYGPGMGFFPLAGPRFGKGQGLSVKPWMGPKPAERPIFATGLRPSMEIVAINGMKDDMEIRKLIAWFRFNHSPGDEIRYTVKGGQEFRHVLPVEE</sequence>
<dbReference type="Gene3D" id="2.30.42.10">
    <property type="match status" value="1"/>
</dbReference>